<evidence type="ECO:0000313" key="4">
    <source>
        <dbReference type="Proteomes" id="UP000254065"/>
    </source>
</evidence>
<proteinExistence type="inferred from homology"/>
<accession>A0A378R1B1</accession>
<dbReference type="STRING" id="1122244.GCA_000426885_00770"/>
<dbReference type="RefSeq" id="WP_036387366.1">
    <property type="nucleotide sequence ID" value="NZ_UGQB01000004.1"/>
</dbReference>
<dbReference type="Pfam" id="PF08681">
    <property type="entry name" value="TacA1"/>
    <property type="match status" value="1"/>
</dbReference>
<dbReference type="InterPro" id="IPR010985">
    <property type="entry name" value="Ribbon_hlx_hlx"/>
</dbReference>
<evidence type="ECO:0000313" key="3">
    <source>
        <dbReference type="EMBL" id="STZ08431.1"/>
    </source>
</evidence>
<name>A0A378R1B1_9GAMM</name>
<dbReference type="AlphaFoldDB" id="A0A378R1B1"/>
<dbReference type="GO" id="GO:0006355">
    <property type="term" value="P:regulation of DNA-templated transcription"/>
    <property type="evidence" value="ECO:0007669"/>
    <property type="project" value="InterPro"/>
</dbReference>
<evidence type="ECO:0000256" key="2">
    <source>
        <dbReference type="ARBA" id="ARBA00049988"/>
    </source>
</evidence>
<dbReference type="Gene3D" id="1.20.5.780">
    <property type="entry name" value="Single helix bin"/>
    <property type="match status" value="1"/>
</dbReference>
<sequence>MQATERINLRTTPHMKAMIEKASRLMGVSMSHYIATTMYEKSLYLVNNAIAHDPDLVDALGLMSHAELWELTNKDNALIKSLLDTPTTPNDEMKALMAMHDKTLG</sequence>
<dbReference type="Proteomes" id="UP000254065">
    <property type="component" value="Unassembled WGS sequence"/>
</dbReference>
<dbReference type="OrthoDB" id="6717902at2"/>
<dbReference type="EMBL" id="UGQB01000004">
    <property type="protein sequence ID" value="STZ08431.1"/>
    <property type="molecule type" value="Genomic_DNA"/>
</dbReference>
<comment type="similarity">
    <text evidence="2">Belongs to the TacA antitoxin family.</text>
</comment>
<dbReference type="SUPFAM" id="SSF47598">
    <property type="entry name" value="Ribbon-helix-helix"/>
    <property type="match status" value="1"/>
</dbReference>
<keyword evidence="4" id="KW-1185">Reference proteome</keyword>
<gene>
    <name evidence="3" type="ORF">NCTC12877_01432</name>
</gene>
<keyword evidence="1" id="KW-1277">Toxin-antitoxin system</keyword>
<evidence type="ECO:0000256" key="1">
    <source>
        <dbReference type="ARBA" id="ARBA00022649"/>
    </source>
</evidence>
<organism evidence="3 4">
    <name type="scientific">Moraxella caprae</name>
    <dbReference type="NCBI Taxonomy" id="90240"/>
    <lineage>
        <taxon>Bacteria</taxon>
        <taxon>Pseudomonadati</taxon>
        <taxon>Pseudomonadota</taxon>
        <taxon>Gammaproteobacteria</taxon>
        <taxon>Moraxellales</taxon>
        <taxon>Moraxellaceae</taxon>
        <taxon>Moraxella</taxon>
    </lineage>
</organism>
<reference evidence="3 4" key="1">
    <citation type="submission" date="2018-06" db="EMBL/GenBank/DDBJ databases">
        <authorList>
            <consortium name="Pathogen Informatics"/>
            <person name="Doyle S."/>
        </authorList>
    </citation>
    <scope>NUCLEOTIDE SEQUENCE [LARGE SCALE GENOMIC DNA]</scope>
    <source>
        <strain evidence="3 4">NCTC12877</strain>
    </source>
</reference>
<dbReference type="InterPro" id="IPR014795">
    <property type="entry name" value="TacA_1-like"/>
</dbReference>
<protein>
    <submittedName>
        <fullName evidence="3">Uncharacterized protein conserved in bacteria</fullName>
    </submittedName>
</protein>